<sequence length="247" mass="28623">MIPYYLYSVLSYAYLGFLVWMLIDCYRREPDRGIWMLVMFLLQPLGVIAYFFARFLPRGHAPGMNKLKSKFQTGDVKRLQIAAAQIGNAYHWIQYADRLSELSRWSQAEDAYRKALDREPDNLQAQWGLAQCLDKQQRYAESLELTESILAQDASYKFGDVSLAKGRLLGKLERWEPARDHLAQHVLRWRQPEGLYWLATAEKQLGETDAARTHLQELIMDIEASPPAIARKQSGWKRKAKSLLKSL</sequence>
<dbReference type="GO" id="GO:0005886">
    <property type="term" value="C:plasma membrane"/>
    <property type="evidence" value="ECO:0007669"/>
    <property type="project" value="UniProtKB-SubCell"/>
</dbReference>
<comment type="subcellular location">
    <subcellularLocation>
        <location evidence="1">Cell membrane</location>
        <topology evidence="1">Multi-pass membrane protein</topology>
    </subcellularLocation>
</comment>
<evidence type="ECO:0000256" key="6">
    <source>
        <dbReference type="PROSITE-ProRule" id="PRU00339"/>
    </source>
</evidence>
<dbReference type="Gene3D" id="1.25.40.10">
    <property type="entry name" value="Tetratricopeptide repeat domain"/>
    <property type="match status" value="1"/>
</dbReference>
<evidence type="ECO:0000256" key="2">
    <source>
        <dbReference type="ARBA" id="ARBA00022475"/>
    </source>
</evidence>
<dbReference type="RefSeq" id="WP_013627259.1">
    <property type="nucleotide sequence ID" value="NC_015174.1"/>
</dbReference>
<reference evidence="10" key="1">
    <citation type="submission" date="2011-02" db="EMBL/GenBank/DDBJ databases">
        <title>The complete genome of Planctomyces brasiliensis DSM 5305.</title>
        <authorList>
            <person name="Lucas S."/>
            <person name="Copeland A."/>
            <person name="Lapidus A."/>
            <person name="Bruce D."/>
            <person name="Goodwin L."/>
            <person name="Pitluck S."/>
            <person name="Kyrpides N."/>
            <person name="Mavromatis K."/>
            <person name="Pagani I."/>
            <person name="Ivanova N."/>
            <person name="Ovchinnikova G."/>
            <person name="Lu M."/>
            <person name="Detter J.C."/>
            <person name="Han C."/>
            <person name="Land M."/>
            <person name="Hauser L."/>
            <person name="Markowitz V."/>
            <person name="Cheng J.-F."/>
            <person name="Hugenholtz P."/>
            <person name="Woyke T."/>
            <person name="Wu D."/>
            <person name="Tindall B."/>
            <person name="Pomrenke H.G."/>
            <person name="Brambilla E."/>
            <person name="Klenk H.-P."/>
            <person name="Eisen J.A."/>
        </authorList>
    </citation>
    <scope>NUCLEOTIDE SEQUENCE [LARGE SCALE GENOMIC DNA]</scope>
    <source>
        <strain evidence="10">ATCC 49424 / DSM 5305 / JCM 21570 / NBRC 103401 / IFAM 1448</strain>
    </source>
</reference>
<proteinExistence type="predicted"/>
<evidence type="ECO:0000256" key="5">
    <source>
        <dbReference type="ARBA" id="ARBA00023136"/>
    </source>
</evidence>
<dbReference type="eggNOG" id="COG4700">
    <property type="taxonomic scope" value="Bacteria"/>
</dbReference>
<dbReference type="Proteomes" id="UP000006860">
    <property type="component" value="Chromosome"/>
</dbReference>
<keyword evidence="4 7" id="KW-1133">Transmembrane helix</keyword>
<feature type="domain" description="Cardiolipin synthase N-terminal" evidence="8">
    <location>
        <begin position="17"/>
        <end position="54"/>
    </location>
</feature>
<gene>
    <name evidence="9" type="ordered locus">Plabr_0896</name>
</gene>
<dbReference type="SUPFAM" id="SSF48452">
    <property type="entry name" value="TPR-like"/>
    <property type="match status" value="1"/>
</dbReference>
<dbReference type="KEGG" id="pbs:Plabr_0896"/>
<dbReference type="EMBL" id="CP002546">
    <property type="protein sequence ID" value="ADY58519.1"/>
    <property type="molecule type" value="Genomic_DNA"/>
</dbReference>
<accession>F0SID0</accession>
<dbReference type="HOGENOM" id="CLU_1223714_0_0_0"/>
<dbReference type="InterPro" id="IPR011990">
    <property type="entry name" value="TPR-like_helical_dom_sf"/>
</dbReference>
<evidence type="ECO:0000256" key="3">
    <source>
        <dbReference type="ARBA" id="ARBA00022692"/>
    </source>
</evidence>
<evidence type="ECO:0000256" key="7">
    <source>
        <dbReference type="SAM" id="Phobius"/>
    </source>
</evidence>
<protein>
    <submittedName>
        <fullName evidence="9">TPR domain-containing protein</fullName>
    </submittedName>
</protein>
<keyword evidence="10" id="KW-1185">Reference proteome</keyword>
<feature type="transmembrane region" description="Helical" evidence="7">
    <location>
        <begin position="35"/>
        <end position="56"/>
    </location>
</feature>
<name>F0SID0_RUBBR</name>
<evidence type="ECO:0000313" key="9">
    <source>
        <dbReference type="EMBL" id="ADY58519.1"/>
    </source>
</evidence>
<evidence type="ECO:0000256" key="1">
    <source>
        <dbReference type="ARBA" id="ARBA00004651"/>
    </source>
</evidence>
<dbReference type="Pfam" id="PF13396">
    <property type="entry name" value="PLDc_N"/>
    <property type="match status" value="1"/>
</dbReference>
<evidence type="ECO:0000256" key="4">
    <source>
        <dbReference type="ARBA" id="ARBA00022989"/>
    </source>
</evidence>
<dbReference type="AlphaFoldDB" id="F0SID0"/>
<dbReference type="PROSITE" id="PS50005">
    <property type="entry name" value="TPR"/>
    <property type="match status" value="1"/>
</dbReference>
<organism evidence="9 10">
    <name type="scientific">Rubinisphaera brasiliensis (strain ATCC 49424 / DSM 5305 / JCM 21570 / IAM 15109 / NBRC 103401 / IFAM 1448)</name>
    <name type="common">Planctomyces brasiliensis</name>
    <dbReference type="NCBI Taxonomy" id="756272"/>
    <lineage>
        <taxon>Bacteria</taxon>
        <taxon>Pseudomonadati</taxon>
        <taxon>Planctomycetota</taxon>
        <taxon>Planctomycetia</taxon>
        <taxon>Planctomycetales</taxon>
        <taxon>Planctomycetaceae</taxon>
        <taxon>Rubinisphaera</taxon>
    </lineage>
</organism>
<dbReference type="Pfam" id="PF13432">
    <property type="entry name" value="TPR_16"/>
    <property type="match status" value="2"/>
</dbReference>
<keyword evidence="3 7" id="KW-0812">Transmembrane</keyword>
<keyword evidence="5 7" id="KW-0472">Membrane</keyword>
<keyword evidence="2" id="KW-1003">Cell membrane</keyword>
<evidence type="ECO:0000259" key="8">
    <source>
        <dbReference type="Pfam" id="PF13396"/>
    </source>
</evidence>
<dbReference type="OrthoDB" id="213996at2"/>
<dbReference type="InterPro" id="IPR027379">
    <property type="entry name" value="CLS_N"/>
</dbReference>
<keyword evidence="6" id="KW-0802">TPR repeat</keyword>
<dbReference type="InterPro" id="IPR019734">
    <property type="entry name" value="TPR_rpt"/>
</dbReference>
<evidence type="ECO:0000313" key="10">
    <source>
        <dbReference type="Proteomes" id="UP000006860"/>
    </source>
</evidence>
<feature type="repeat" description="TPR" evidence="6">
    <location>
        <begin position="89"/>
        <end position="122"/>
    </location>
</feature>
<feature type="transmembrane region" description="Helical" evidence="7">
    <location>
        <begin position="6"/>
        <end position="23"/>
    </location>
</feature>